<feature type="region of interest" description="Disordered" evidence="16">
    <location>
        <begin position="2351"/>
        <end position="2560"/>
    </location>
</feature>
<feature type="region of interest" description="Disordered" evidence="16">
    <location>
        <begin position="1416"/>
        <end position="1538"/>
    </location>
</feature>
<feature type="region of interest" description="Disordered" evidence="16">
    <location>
        <begin position="2720"/>
        <end position="2740"/>
    </location>
</feature>
<accession>A0A8B9X2L7</accession>
<dbReference type="Gene3D" id="1.20.920.10">
    <property type="entry name" value="Bromodomain-like"/>
    <property type="match status" value="1"/>
</dbReference>
<feature type="compositionally biased region" description="Basic residues" evidence="16">
    <location>
        <begin position="210"/>
        <end position="220"/>
    </location>
</feature>
<dbReference type="GO" id="GO:0007420">
    <property type="term" value="P:brain development"/>
    <property type="evidence" value="ECO:0007669"/>
    <property type="project" value="Ensembl"/>
</dbReference>
<feature type="compositionally biased region" description="Polar residues" evidence="16">
    <location>
        <begin position="1250"/>
        <end position="1262"/>
    </location>
</feature>
<dbReference type="PROSITE" id="PS00633">
    <property type="entry name" value="BROMODOMAIN_1"/>
    <property type="match status" value="1"/>
</dbReference>
<dbReference type="InterPro" id="IPR011011">
    <property type="entry name" value="Znf_FYVE_PHD"/>
</dbReference>
<feature type="compositionally biased region" description="Pro residues" evidence="16">
    <location>
        <begin position="2550"/>
        <end position="2560"/>
    </location>
</feature>
<dbReference type="CDD" id="cd05509">
    <property type="entry name" value="Bromo_gcn5_like"/>
    <property type="match status" value="1"/>
</dbReference>
<feature type="compositionally biased region" description="Pro residues" evidence="16">
    <location>
        <begin position="22"/>
        <end position="34"/>
    </location>
</feature>
<evidence type="ECO:0000256" key="13">
    <source>
        <dbReference type="PROSITE-ProRule" id="PRU00035"/>
    </source>
</evidence>
<dbReference type="GO" id="GO:0008094">
    <property type="term" value="F:ATP-dependent activity, acting on DNA"/>
    <property type="evidence" value="ECO:0007669"/>
    <property type="project" value="Ensembl"/>
</dbReference>
<dbReference type="InterPro" id="IPR013083">
    <property type="entry name" value="Znf_RING/FYVE/PHD"/>
</dbReference>
<proteinExistence type="predicted"/>
<evidence type="ECO:0000256" key="9">
    <source>
        <dbReference type="ARBA" id="ARBA00023054"/>
    </source>
</evidence>
<dbReference type="FunFam" id="3.30.40.10:FF:000048">
    <property type="entry name" value="nucleosome-remodeling factor subunit BPTF isoform X1"/>
    <property type="match status" value="1"/>
</dbReference>
<feature type="compositionally biased region" description="Low complexity" evidence="16">
    <location>
        <begin position="714"/>
        <end position="728"/>
    </location>
</feature>
<dbReference type="PANTHER" id="PTHR45975:SF2">
    <property type="entry name" value="NUCLEOSOME-REMODELING FACTOR SUBUNIT BPTF"/>
    <property type="match status" value="1"/>
</dbReference>
<evidence type="ECO:0000256" key="15">
    <source>
        <dbReference type="SAM" id="Coils"/>
    </source>
</evidence>
<dbReference type="PROSITE" id="PS50827">
    <property type="entry name" value="DDT"/>
    <property type="match status" value="1"/>
</dbReference>
<evidence type="ECO:0000256" key="16">
    <source>
        <dbReference type="SAM" id="MobiDB-lite"/>
    </source>
</evidence>
<dbReference type="CDD" id="cd15560">
    <property type="entry name" value="PHD2_3_BPTF"/>
    <property type="match status" value="1"/>
</dbReference>
<feature type="compositionally biased region" description="Low complexity" evidence="16">
    <location>
        <begin position="2351"/>
        <end position="2368"/>
    </location>
</feature>
<evidence type="ECO:0000256" key="7">
    <source>
        <dbReference type="ARBA" id="ARBA00022853"/>
    </source>
</evidence>
<evidence type="ECO:0000256" key="11">
    <source>
        <dbReference type="ARBA" id="ARBA00023163"/>
    </source>
</evidence>
<feature type="domain" description="Bromo" evidence="17">
    <location>
        <begin position="2946"/>
        <end position="3016"/>
    </location>
</feature>
<keyword evidence="8" id="KW-0805">Transcription regulation</keyword>
<evidence type="ECO:0000256" key="5">
    <source>
        <dbReference type="ARBA" id="ARBA00022771"/>
    </source>
</evidence>
<feature type="compositionally biased region" description="Low complexity" evidence="16">
    <location>
        <begin position="2422"/>
        <end position="2438"/>
    </location>
</feature>
<feature type="compositionally biased region" description="Polar residues" evidence="16">
    <location>
        <begin position="1225"/>
        <end position="1238"/>
    </location>
</feature>
<dbReference type="InterPro" id="IPR036427">
    <property type="entry name" value="Bromodomain-like_sf"/>
</dbReference>
<evidence type="ECO:0000256" key="6">
    <source>
        <dbReference type="ARBA" id="ARBA00022833"/>
    </source>
</evidence>
<dbReference type="InterPro" id="IPR019786">
    <property type="entry name" value="Zinc_finger_PHD-type_CS"/>
</dbReference>
<dbReference type="InterPro" id="IPR018359">
    <property type="entry name" value="Bromodomain_CS"/>
</dbReference>
<evidence type="ECO:0000313" key="21">
    <source>
        <dbReference type="Proteomes" id="UP000694520"/>
    </source>
</evidence>
<dbReference type="GeneTree" id="ENSGT00940000154830"/>
<dbReference type="FunFam" id="1.20.920.10:FF:000018">
    <property type="entry name" value="nucleosome-remodeling factor subunit BPTF isoform X1"/>
    <property type="match status" value="1"/>
</dbReference>
<dbReference type="SMART" id="SM00571">
    <property type="entry name" value="DDT"/>
    <property type="match status" value="1"/>
</dbReference>
<feature type="compositionally biased region" description="Polar residues" evidence="16">
    <location>
        <begin position="696"/>
        <end position="713"/>
    </location>
</feature>
<feature type="region of interest" description="Disordered" evidence="16">
    <location>
        <begin position="1629"/>
        <end position="1661"/>
    </location>
</feature>
<evidence type="ECO:0000256" key="1">
    <source>
        <dbReference type="ARBA" id="ARBA00004123"/>
    </source>
</evidence>
<feature type="compositionally biased region" description="Polar residues" evidence="16">
    <location>
        <begin position="2238"/>
        <end position="2262"/>
    </location>
</feature>
<feature type="compositionally biased region" description="Basic and acidic residues" evidence="16">
    <location>
        <begin position="577"/>
        <end position="634"/>
    </location>
</feature>
<dbReference type="CDD" id="cd15559">
    <property type="entry name" value="PHD1_BPTF"/>
    <property type="match status" value="1"/>
</dbReference>
<feature type="region of interest" description="Disordered" evidence="16">
    <location>
        <begin position="577"/>
        <end position="780"/>
    </location>
</feature>
<feature type="compositionally biased region" description="Low complexity" evidence="16">
    <location>
        <begin position="2823"/>
        <end position="2833"/>
    </location>
</feature>
<feature type="compositionally biased region" description="Polar residues" evidence="16">
    <location>
        <begin position="1376"/>
        <end position="1385"/>
    </location>
</feature>
<dbReference type="PANTHER" id="PTHR45975">
    <property type="entry name" value="NUCLEOSOME-REMODELING FACTOR SUBUNIT BPTF"/>
    <property type="match status" value="1"/>
</dbReference>
<feature type="region of interest" description="Disordered" evidence="16">
    <location>
        <begin position="1206"/>
        <end position="1345"/>
    </location>
</feature>
<reference evidence="20" key="2">
    <citation type="submission" date="2025-08" db="UniProtKB">
        <authorList>
            <consortium name="Ensembl"/>
        </authorList>
    </citation>
    <scope>IDENTIFICATION</scope>
</reference>
<dbReference type="InterPro" id="IPR018501">
    <property type="entry name" value="DDT_dom"/>
</dbReference>
<evidence type="ECO:0000256" key="3">
    <source>
        <dbReference type="ARBA" id="ARBA00022723"/>
    </source>
</evidence>
<dbReference type="GO" id="GO:0007492">
    <property type="term" value="P:endoderm development"/>
    <property type="evidence" value="ECO:0007669"/>
    <property type="project" value="Ensembl"/>
</dbReference>
<feature type="compositionally biased region" description="Basic and acidic residues" evidence="16">
    <location>
        <begin position="2840"/>
        <end position="2849"/>
    </location>
</feature>
<feature type="compositionally biased region" description="Basic and acidic residues" evidence="16">
    <location>
        <begin position="2720"/>
        <end position="2735"/>
    </location>
</feature>
<feature type="compositionally biased region" description="Polar residues" evidence="16">
    <location>
        <begin position="637"/>
        <end position="655"/>
    </location>
</feature>
<comment type="subcellular location">
    <subcellularLocation>
        <location evidence="1">Nucleus</location>
    </subcellularLocation>
</comment>
<feature type="compositionally biased region" description="Gly residues" evidence="16">
    <location>
        <begin position="94"/>
        <end position="113"/>
    </location>
</feature>
<feature type="compositionally biased region" description="Pro residues" evidence="16">
    <location>
        <begin position="2386"/>
        <end position="2405"/>
    </location>
</feature>
<dbReference type="GO" id="GO:0008270">
    <property type="term" value="F:zinc ion binding"/>
    <property type="evidence" value="ECO:0007669"/>
    <property type="project" value="UniProtKB-KW"/>
</dbReference>
<feature type="region of interest" description="Disordered" evidence="16">
    <location>
        <begin position="1675"/>
        <end position="1709"/>
    </location>
</feature>
<dbReference type="InterPro" id="IPR001487">
    <property type="entry name" value="Bromodomain"/>
</dbReference>
<dbReference type="GO" id="GO:0000122">
    <property type="term" value="P:negative regulation of transcription by RNA polymerase II"/>
    <property type="evidence" value="ECO:0007669"/>
    <property type="project" value="Ensembl"/>
</dbReference>
<feature type="region of interest" description="Disordered" evidence="16">
    <location>
        <begin position="1066"/>
        <end position="1161"/>
    </location>
</feature>
<feature type="region of interest" description="Disordered" evidence="16">
    <location>
        <begin position="1373"/>
        <end position="1399"/>
    </location>
</feature>
<gene>
    <name evidence="20" type="primary">BPTF</name>
</gene>
<dbReference type="Pfam" id="PF00439">
    <property type="entry name" value="Bromodomain"/>
    <property type="match status" value="1"/>
</dbReference>
<feature type="compositionally biased region" description="Basic and acidic residues" evidence="16">
    <location>
        <begin position="669"/>
        <end position="682"/>
    </location>
</feature>
<dbReference type="PRINTS" id="PR00503">
    <property type="entry name" value="BROMODOMAIN"/>
</dbReference>
<dbReference type="GO" id="GO:0016589">
    <property type="term" value="C:NURF complex"/>
    <property type="evidence" value="ECO:0007669"/>
    <property type="project" value="Ensembl"/>
</dbReference>
<reference evidence="20" key="3">
    <citation type="submission" date="2025-09" db="UniProtKB">
        <authorList>
            <consortium name="Ensembl"/>
        </authorList>
    </citation>
    <scope>IDENTIFICATION</scope>
</reference>
<keyword evidence="10 13" id="KW-0103">Bromodomain</keyword>
<feature type="compositionally biased region" description="Basic and acidic residues" evidence="16">
    <location>
        <begin position="731"/>
        <end position="744"/>
    </location>
</feature>
<dbReference type="GO" id="GO:0000978">
    <property type="term" value="F:RNA polymerase II cis-regulatory region sequence-specific DNA binding"/>
    <property type="evidence" value="ECO:0007669"/>
    <property type="project" value="TreeGrafter"/>
</dbReference>
<feature type="compositionally biased region" description="Polar residues" evidence="16">
    <location>
        <begin position="1416"/>
        <end position="1432"/>
    </location>
</feature>
<dbReference type="InterPro" id="IPR028941">
    <property type="entry name" value="WHIM2_dom"/>
</dbReference>
<feature type="region of interest" description="Disordered" evidence="16">
    <location>
        <begin position="1980"/>
        <end position="2009"/>
    </location>
</feature>
<feature type="compositionally biased region" description="Polar residues" evidence="16">
    <location>
        <begin position="2462"/>
        <end position="2504"/>
    </location>
</feature>
<feature type="compositionally biased region" description="Basic and acidic residues" evidence="16">
    <location>
        <begin position="1489"/>
        <end position="1504"/>
    </location>
</feature>
<feature type="region of interest" description="Disordered" evidence="16">
    <location>
        <begin position="2799"/>
        <end position="2860"/>
    </location>
</feature>
<evidence type="ECO:0000256" key="10">
    <source>
        <dbReference type="ARBA" id="ARBA00023117"/>
    </source>
</evidence>
<dbReference type="SMART" id="SM00297">
    <property type="entry name" value="BROMO"/>
    <property type="match status" value="1"/>
</dbReference>
<feature type="compositionally biased region" description="Low complexity" evidence="16">
    <location>
        <begin position="195"/>
        <end position="208"/>
    </location>
</feature>
<feature type="domain" description="PHD-type" evidence="18">
    <location>
        <begin position="395"/>
        <end position="442"/>
    </location>
</feature>
<feature type="compositionally biased region" description="Polar residues" evidence="16">
    <location>
        <begin position="1676"/>
        <end position="1691"/>
    </location>
</feature>
<evidence type="ECO:0000256" key="14">
    <source>
        <dbReference type="PROSITE-ProRule" id="PRU00146"/>
    </source>
</evidence>
<dbReference type="Gene3D" id="3.30.40.10">
    <property type="entry name" value="Zinc/RING finger domain, C3HC4 (zinc finger)"/>
    <property type="match status" value="2"/>
</dbReference>
<evidence type="ECO:0000256" key="4">
    <source>
        <dbReference type="ARBA" id="ARBA00022737"/>
    </source>
</evidence>
<evidence type="ECO:0000313" key="20">
    <source>
        <dbReference type="Ensembl" id="ENSBGRP00000015242.1"/>
    </source>
</evidence>
<dbReference type="Pfam" id="PF02791">
    <property type="entry name" value="DDT"/>
    <property type="match status" value="1"/>
</dbReference>
<feature type="region of interest" description="Disordered" evidence="16">
    <location>
        <begin position="1"/>
        <end position="232"/>
    </location>
</feature>
<feature type="compositionally biased region" description="Polar residues" evidence="16">
    <location>
        <begin position="2369"/>
        <end position="2383"/>
    </location>
</feature>
<dbReference type="GO" id="GO:0005654">
    <property type="term" value="C:nucleoplasm"/>
    <property type="evidence" value="ECO:0007669"/>
    <property type="project" value="Ensembl"/>
</dbReference>
<dbReference type="Pfam" id="PF15613">
    <property type="entry name" value="WSD"/>
    <property type="match status" value="1"/>
</dbReference>
<feature type="compositionally biased region" description="Basic and acidic residues" evidence="16">
    <location>
        <begin position="1093"/>
        <end position="1111"/>
    </location>
</feature>
<feature type="compositionally biased region" description="Polar residues" evidence="16">
    <location>
        <begin position="1303"/>
        <end position="1318"/>
    </location>
</feature>
<dbReference type="GO" id="GO:0001892">
    <property type="term" value="P:embryonic placenta development"/>
    <property type="evidence" value="ECO:0007669"/>
    <property type="project" value="Ensembl"/>
</dbReference>
<organism evidence="20 21">
    <name type="scientific">Bos mutus grunniens</name>
    <name type="common">Wild yak</name>
    <name type="synonym">Bos grunniens</name>
    <dbReference type="NCBI Taxonomy" id="30521"/>
    <lineage>
        <taxon>Eukaryota</taxon>
        <taxon>Metazoa</taxon>
        <taxon>Chordata</taxon>
        <taxon>Craniata</taxon>
        <taxon>Vertebrata</taxon>
        <taxon>Euteleostomi</taxon>
        <taxon>Mammalia</taxon>
        <taxon>Eutheria</taxon>
        <taxon>Laurasiatheria</taxon>
        <taxon>Artiodactyla</taxon>
        <taxon>Ruminantia</taxon>
        <taxon>Pecora</taxon>
        <taxon>Bovidae</taxon>
        <taxon>Bovinae</taxon>
        <taxon>Bos</taxon>
    </lineage>
</organism>
<evidence type="ECO:0000259" key="18">
    <source>
        <dbReference type="PROSITE" id="PS50016"/>
    </source>
</evidence>
<dbReference type="GO" id="GO:0045944">
    <property type="term" value="P:positive regulation of transcription by RNA polymerase II"/>
    <property type="evidence" value="ECO:0007669"/>
    <property type="project" value="Ensembl"/>
</dbReference>
<evidence type="ECO:0000259" key="19">
    <source>
        <dbReference type="PROSITE" id="PS50827"/>
    </source>
</evidence>
<feature type="compositionally biased region" description="Basic and acidic residues" evidence="16">
    <location>
        <begin position="1119"/>
        <end position="1158"/>
    </location>
</feature>
<keyword evidence="5 14" id="KW-0863">Zinc-finger</keyword>
<evidence type="ECO:0000259" key="17">
    <source>
        <dbReference type="PROSITE" id="PS50014"/>
    </source>
</evidence>
<dbReference type="PROSITE" id="PS01359">
    <property type="entry name" value="ZF_PHD_1"/>
    <property type="match status" value="2"/>
</dbReference>
<feature type="compositionally biased region" description="Polar residues" evidence="16">
    <location>
        <begin position="1440"/>
        <end position="1457"/>
    </location>
</feature>
<keyword evidence="12" id="KW-0539">Nucleus</keyword>
<dbReference type="Pfam" id="PF00628">
    <property type="entry name" value="PHD"/>
    <property type="match status" value="2"/>
</dbReference>
<feature type="compositionally biased region" description="Polar residues" evidence="16">
    <location>
        <begin position="2446"/>
        <end position="2455"/>
    </location>
</feature>
<keyword evidence="6" id="KW-0862">Zinc</keyword>
<dbReference type="InterPro" id="IPR001965">
    <property type="entry name" value="Znf_PHD"/>
</dbReference>
<evidence type="ECO:0000256" key="2">
    <source>
        <dbReference type="ARBA" id="ARBA00022553"/>
    </source>
</evidence>
<feature type="compositionally biased region" description="Basic and acidic residues" evidence="16">
    <location>
        <begin position="1206"/>
        <end position="1218"/>
    </location>
</feature>
<feature type="compositionally biased region" description="Basic and acidic residues" evidence="16">
    <location>
        <begin position="987"/>
        <end position="1003"/>
    </location>
</feature>
<feature type="domain" description="DDT" evidence="19">
    <location>
        <begin position="245"/>
        <end position="305"/>
    </location>
</feature>
<keyword evidence="7" id="KW-0156">Chromatin regulator</keyword>
<feature type="domain" description="PHD-type" evidence="18">
    <location>
        <begin position="2869"/>
        <end position="2920"/>
    </location>
</feature>
<dbReference type="GO" id="GO:0009952">
    <property type="term" value="P:anterior/posterior pattern specification"/>
    <property type="evidence" value="ECO:0007669"/>
    <property type="project" value="Ensembl"/>
</dbReference>
<reference evidence="20" key="1">
    <citation type="submission" date="2019-05" db="EMBL/GenBank/DDBJ databases">
        <authorList>
            <person name="Zhang S."/>
            <person name="Liu J."/>
        </authorList>
    </citation>
    <scope>NUCLEOTIDE SEQUENCE [LARGE SCALE GENOMIC DNA]</scope>
</reference>
<dbReference type="SUPFAM" id="SSF57903">
    <property type="entry name" value="FYVE/PHD zinc finger"/>
    <property type="match status" value="2"/>
</dbReference>
<dbReference type="InterPro" id="IPR038028">
    <property type="entry name" value="BPTF"/>
</dbReference>
<evidence type="ECO:0000256" key="8">
    <source>
        <dbReference type="ARBA" id="ARBA00023015"/>
    </source>
</evidence>
<feature type="region of interest" description="Disordered" evidence="16">
    <location>
        <begin position="2238"/>
        <end position="2275"/>
    </location>
</feature>
<protein>
    <submittedName>
        <fullName evidence="20">Bromodomain PHD finger transcription factor</fullName>
    </submittedName>
</protein>
<keyword evidence="3" id="KW-0479">Metal-binding</keyword>
<dbReference type="PROSITE" id="PS50016">
    <property type="entry name" value="ZF_PHD_2"/>
    <property type="match status" value="2"/>
</dbReference>
<keyword evidence="11" id="KW-0804">Transcription</keyword>
<keyword evidence="21" id="KW-1185">Reference proteome</keyword>
<dbReference type="SMART" id="SM00249">
    <property type="entry name" value="PHD"/>
    <property type="match status" value="2"/>
</dbReference>
<keyword evidence="9 15" id="KW-0175">Coiled coil</keyword>
<feature type="region of interest" description="Disordered" evidence="16">
    <location>
        <begin position="987"/>
        <end position="1006"/>
    </location>
</feature>
<name>A0A8B9X2L7_BOSMU</name>
<feature type="compositionally biased region" description="Pro residues" evidence="16">
    <location>
        <begin position="2801"/>
        <end position="2822"/>
    </location>
</feature>
<feature type="compositionally biased region" description="Basic and acidic residues" evidence="16">
    <location>
        <begin position="1284"/>
        <end position="1298"/>
    </location>
</feature>
<evidence type="ECO:0000256" key="12">
    <source>
        <dbReference type="ARBA" id="ARBA00023242"/>
    </source>
</evidence>
<dbReference type="Proteomes" id="UP000694520">
    <property type="component" value="Chromosome 19"/>
</dbReference>
<feature type="compositionally biased region" description="Polar residues" evidence="16">
    <location>
        <begin position="1270"/>
        <end position="1280"/>
    </location>
</feature>
<dbReference type="InterPro" id="IPR019787">
    <property type="entry name" value="Znf_PHD-finger"/>
</dbReference>
<dbReference type="GO" id="GO:0006338">
    <property type="term" value="P:chromatin remodeling"/>
    <property type="evidence" value="ECO:0007669"/>
    <property type="project" value="Ensembl"/>
</dbReference>
<keyword evidence="2" id="KW-0597">Phosphoprotein</keyword>
<feature type="coiled-coil region" evidence="15">
    <location>
        <begin position="2626"/>
        <end position="2656"/>
    </location>
</feature>
<dbReference type="Ensembl" id="ENSBGRT00000017568.1">
    <property type="protein sequence ID" value="ENSBGRP00000015242.1"/>
    <property type="gene ID" value="ENSBGRG00000008954.1"/>
</dbReference>
<dbReference type="PROSITE" id="PS50014">
    <property type="entry name" value="BROMODOMAIN_2"/>
    <property type="match status" value="1"/>
</dbReference>
<feature type="compositionally biased region" description="Pro residues" evidence="16">
    <location>
        <begin position="79"/>
        <end position="90"/>
    </location>
</feature>
<feature type="compositionally biased region" description="Basic and acidic residues" evidence="16">
    <location>
        <begin position="1516"/>
        <end position="1531"/>
    </location>
</feature>
<feature type="compositionally biased region" description="Acidic residues" evidence="16">
    <location>
        <begin position="132"/>
        <end position="191"/>
    </location>
</feature>
<sequence>MRGRRGRPPKQPAAPAAERCAPAPPPPPPPPPTSGPIGGLRSRHRGSSRGRWAAAQAEVAPKTRLSSPRGGSSSRRKPPPPPPPPAPPSTSAPGRGGRGGGGGRTGGGGGGGHLARTTPARRAVNKVVYDDHESEEEEEEEDMVSEEEEEEEDGDAEETQDSEDEEEDEMEEDDDDSDYPEEMEDDDDDDASYCTESSFRSHSTYSSTPGRRKPRVHRPRSPILEEKDIPPLEFPKSSEDLMVPNEHIMNVIAIYEVLRNFGTVLRLSPFRFEDFCAALVSQEQCTLMAEMHVVLLKAVLREEDTSNTTFGPADLKDSVNSTLYFIDGMTWPEVLRVYCESDKEYHHVLPYQEAEDYPYGPVENKIKVLQFLVDQFLTTNIAREELMSEGVIQYDDHCRVCHKLGDLLCCETCSAVYHLECVKPPLEEVPEDEWQCEVCVAHKVPGVTDCVAEIQKNKPYIRHEPIGYDRSRRKYWFLNRRLIIEEDTENENEKKIWYYSTKVQLAELIDCLDKDYWEAELCKILEEMREEIHRHMDITEDLTNKAGSNKSFLAAANEEILESIRAKKGDIDIVKSPEEIDKDKNETETSNSKDAEKSREEFEDQIVEKDSDDKTPDDVDPEQGKSEEPTEVGDKGNSVSANLGDNTTNASSEETVPSEGRSPMGCVSETHDSSNMAEKKVASELPQDVPEEPNKTCDSSNPSATTASIQPNLEHSNSSSELSSSQSEPAKAADDPENGERESHTPVSIQEEIAGDFKSEKSNGEISESPGGGRGASGSTRIITRLRNPDSKLSQLKSQQVAAAAHEANKLFKEGKEVLVVNSQGEISRLSTKKEVVMKGNINNYFKLGQEGKYRVYHNQYSTNSFALNKHQHREDHDKRRHLAHKFCLTPAGEFKWNGSVHGSKVLTISTLRLTITQLENNIPSSFLHPNWASHRANWIKAVQMCSKPREFALALAILECAVKPVVMLPIWRESLGHTRLHRMTSIEREEKEKVKKKEKKQEEEETMQQATWVKYTFPVKHQVWKQKGEEYRVTGYGGWSWISKTHVYRFVPKLPGNTNVHYRKSVEGVKNNMDENMDESDRRKSPRSPKKIKTEPDSEKGEVKDSDAAKGADQSEMDISKVTEKKDQDVKEVLDSDNDKSFKEEPMEIDDDVKTESHVNCQESSQVDVVNVSEGFHLRTSYKKKIKSSKLDGLLERRIKQFTLEEKQRHEKMKLEGGIKGSGKTPTSSVKSLSESPVITKVKEGCQSDLLTQEQSSNTSNDKSEDSTRGCSQSDSSILGITDPDHTANKLYSKDQMLEDVSIQSADTHCQKQNSVRNDMDEGLSDPASEGQEPSKMKTKGTDFLIDDPKLASTDEIGTLIYKNRKPFIQEDNDTTVCPSQSPLLPSVPKSTDDRDIPSLSKAVDFEGKLGCDSEYNSTLENSSDTMSVQDSSEEDMIVQNSNESISEQLITQEQGSEGFEPLKREFVSDKTTGSCDDRLQSKVNDANGRKPSQDQKLEDRPLNKCIDQNSLKSVTDKKNNENRESEKKGQKASTFQINGKDNKAKVYLKGECLRDISESKIGSGDIEPKVNNINKIIPENDIKPLTVKESTVKPFMNGDVIMEDFNEKNNLETKSCLLRSSDAEGDYHDSLETLPSTKESESAQAAMPLPSCPEGSSSNQVEDMEIDISKVKKVTSSPVTSGEESNLSNDFIDENGLPTNKDENVNGEPKRKTVITEVTTMTSTVATESKTVIKVAKGDKQTVVSSTENCAKSTVTTTTTTVTKLSPPSAGSDVDIISVKEQSKTVVTTTVTDSLTTAGGTLVTSMTVSKEYSTRDKVKLMRFSRPKKTRSGTALPSYRKFITKSSKKSIFVLPNDDLKKLARKGGIREVPYFNYNAKPALDIWPYPSPRPTFGITWRYRLQTVKSLAGVSLMLRLLWASLRWDDMAAKAPPGGGTTRTETSETEITTTEIIKRRDVGPYGIRSEYCIRKIICPIGVPEAPKETPTPQRKGLRSSALRPKRPETPKQTGPVIIETWVAEEELELWEIRAFAERVEKEKAQAVEQQAKKRLEQQKPTVIAASTTSPTNSTTSTISPAQKVMVAPISGSVTTGTKMVLTTKVGSPATVTFQQNKNFHQTFATWVKQGQSNSGVVQVQQKVLGIIPSSTGTSQQTFTSFQPRTATVTIRPNTSGSGGTTTTSQVITGPQIRPGMTVIRTPLQQSTLGKAIIRTPVMVQPGAPQQVVTQIIRGQPVSTAISAPSTVSSTPAQKGLSSGTSTANLQPSTSQPPRPQQGQVKLTMAQLTQLTQGHGGNQGLTVVIQGQGQTTGQLQLIPQGVTILPGPGQQLMQAAMPNGTVQRFLFTPLATTAATTSSTTTTVSTTAAGTSEQRQSKLSSPTQVQPAKSLPPAPPSSVSPPEAQPQPAQPSAQPQPQTQPPSPAQPETQTQPEVQTQTTVASHVPPEAQPTQAQSSKPQVAGQCPPQSNVQGQSPARVQSPPQTRVRPSTPSQVSPGQQAQGQTPASQPIPIQPHTSLPTPSQGQPQSQPQVQSSTQTLSPGQTLSQVAVSSPPRPPLQVPQPQPQVLAVPQLPPQVQVLSQIQPQVVAQIQAQQGGVPQQIKLQLPVQIQQSSPVQTHHIQNVVAVQAASVQEQLQRVQQLRDQQQKKKQQQIEIKREHTLQASNQSEIIQKQVVMKHNAVIEHLKQKKTMTPAEREENQRMIVCNQVMKYILDKIDKEEKQAAKKRKREESVEQKRSKQNASKLSALLFKHKEQLKAEILKKRALLDKDLQIEVQEELKRDLKIKKEKDMVQATAVAATCPAAPPAPPAPPPSPPPPPPPQHPGPLATATTTLPVASQKRKREEERDSNSKSKKKKMISTTSKETKKDTKLYCICKTPYDESKFYIGCDRCQNWYHGRCVGILQSEAELIDEYVCPQCQSTEDAMTVLTPLTEKDYEGLKRVLRSLQAHKMAWPFLEPVDPNDAPDYYGVIKEPMDLATMEERVQRRYYEKLTEFVADMTKIFDNCRYYNPSDSPFYQCAEVLESFFVQKLKGFKASRSHNNKLQSTAS</sequence>
<feature type="coiled-coil region" evidence="15">
    <location>
        <begin position="2029"/>
        <end position="2056"/>
    </location>
</feature>
<keyword evidence="4" id="KW-0677">Repeat</keyword>
<dbReference type="FunFam" id="3.30.40.10:FF:000036">
    <property type="entry name" value="nucleosome-remodeling factor subunit BPTF isoform X1"/>
    <property type="match status" value="1"/>
</dbReference>
<feature type="compositionally biased region" description="Low complexity" evidence="16">
    <location>
        <begin position="2513"/>
        <end position="2538"/>
    </location>
</feature>
<dbReference type="SUPFAM" id="SSF47370">
    <property type="entry name" value="Bromodomain"/>
    <property type="match status" value="1"/>
</dbReference>